<organism evidence="2 3">
    <name type="scientific">Acetobacter garciniae</name>
    <dbReference type="NCBI Taxonomy" id="2817435"/>
    <lineage>
        <taxon>Bacteria</taxon>
        <taxon>Pseudomonadati</taxon>
        <taxon>Pseudomonadota</taxon>
        <taxon>Alphaproteobacteria</taxon>
        <taxon>Acetobacterales</taxon>
        <taxon>Acetobacteraceae</taxon>
        <taxon>Acetobacter</taxon>
    </lineage>
</organism>
<reference evidence="2" key="1">
    <citation type="submission" date="2021-03" db="EMBL/GenBank/DDBJ databases">
        <title>The complete genome sequence of Acetobacter sp. TBRC 12339.</title>
        <authorList>
            <person name="Charoenyingcharoen P."/>
            <person name="Yukphan P."/>
        </authorList>
    </citation>
    <scope>NUCLEOTIDE SEQUENCE</scope>
    <source>
        <strain evidence="2">TBRC 12339</strain>
    </source>
</reference>
<dbReference type="RefSeq" id="WP_207847498.1">
    <property type="nucleotide sequence ID" value="NZ_JAFVMH010000014.1"/>
</dbReference>
<proteinExistence type="predicted"/>
<keyword evidence="3" id="KW-1185">Reference proteome</keyword>
<dbReference type="Pfam" id="PF03831">
    <property type="entry name" value="YjdM"/>
    <property type="match status" value="1"/>
</dbReference>
<dbReference type="AlphaFoldDB" id="A0A939HR24"/>
<dbReference type="Gene3D" id="2.30.30.40">
    <property type="entry name" value="SH3 Domains"/>
    <property type="match status" value="1"/>
</dbReference>
<evidence type="ECO:0000313" key="2">
    <source>
        <dbReference type="EMBL" id="MBO1326673.1"/>
    </source>
</evidence>
<comment type="caution">
    <text evidence="2">The sequence shown here is derived from an EMBL/GenBank/DDBJ whole genome shotgun (WGS) entry which is preliminary data.</text>
</comment>
<feature type="domain" description="Protein YjdM C-terminal" evidence="1">
    <location>
        <begin position="49"/>
        <end position="111"/>
    </location>
</feature>
<dbReference type="InterPro" id="IPR004624">
    <property type="entry name" value="YjdM"/>
</dbReference>
<evidence type="ECO:0000313" key="3">
    <source>
        <dbReference type="Proteomes" id="UP000664073"/>
    </source>
</evidence>
<dbReference type="InterPro" id="IPR013988">
    <property type="entry name" value="YjdM_C"/>
</dbReference>
<dbReference type="PANTHER" id="PTHR30305:SF3">
    <property type="entry name" value="PROTEIN YJDM"/>
    <property type="match status" value="1"/>
</dbReference>
<dbReference type="NCBIfam" id="TIGR00686">
    <property type="entry name" value="phnA"/>
    <property type="match status" value="1"/>
</dbReference>
<dbReference type="PANTHER" id="PTHR30305">
    <property type="entry name" value="PROTEIN YJDM-RELATED"/>
    <property type="match status" value="1"/>
</dbReference>
<sequence>MSTTAPVCPQCTLDETHIEGANHVCDTCGYEWPVDVANTPEDTPAEEIVRDANGVALADGDTVVVIKDLKVKGSSTTLKVGTKIKNIRLGHGDHAVEAGGYRLKAEFLRKA</sequence>
<dbReference type="EMBL" id="JAFVMH010000014">
    <property type="protein sequence ID" value="MBO1326673.1"/>
    <property type="molecule type" value="Genomic_DNA"/>
</dbReference>
<name>A0A939HR24_9PROT</name>
<gene>
    <name evidence="2" type="ORF">J2D77_16110</name>
</gene>
<dbReference type="SUPFAM" id="SSF57783">
    <property type="entry name" value="Zinc beta-ribbon"/>
    <property type="match status" value="1"/>
</dbReference>
<dbReference type="Gene3D" id="2.20.25.10">
    <property type="match status" value="1"/>
</dbReference>
<dbReference type="Proteomes" id="UP000664073">
    <property type="component" value="Unassembled WGS sequence"/>
</dbReference>
<dbReference type="SUPFAM" id="SSF82057">
    <property type="entry name" value="Prokaryotic SH3-related domain"/>
    <property type="match status" value="1"/>
</dbReference>
<accession>A0A939HR24</accession>
<protein>
    <submittedName>
        <fullName evidence="2">Alkylphosphonate utilization protein</fullName>
    </submittedName>
</protein>
<evidence type="ECO:0000259" key="1">
    <source>
        <dbReference type="Pfam" id="PF03831"/>
    </source>
</evidence>